<evidence type="ECO:0000256" key="1">
    <source>
        <dbReference type="ARBA" id="ARBA00010364"/>
    </source>
</evidence>
<keyword evidence="4" id="KW-1185">Reference proteome</keyword>
<organism evidence="3 4">
    <name type="scientific">Falsihalocynthiibacter arcticus</name>
    <dbReference type="NCBI Taxonomy" id="1579316"/>
    <lineage>
        <taxon>Bacteria</taxon>
        <taxon>Pseudomonadati</taxon>
        <taxon>Pseudomonadota</taxon>
        <taxon>Alphaproteobacteria</taxon>
        <taxon>Rhodobacterales</taxon>
        <taxon>Roseobacteraceae</taxon>
        <taxon>Falsihalocynthiibacter</taxon>
    </lineage>
</organism>
<reference evidence="3 4" key="1">
    <citation type="submission" date="2016-02" db="EMBL/GenBank/DDBJ databases">
        <title>Complete genome sequence of Halocynthiibacter arcticus PAMC 20958t from arctic marine sediment.</title>
        <authorList>
            <person name="Lee Y.M."/>
            <person name="Baek K."/>
            <person name="Lee H.K."/>
            <person name="Shin S.C."/>
        </authorList>
    </citation>
    <scope>NUCLEOTIDE SEQUENCE [LARGE SCALE GENOMIC DNA]</scope>
    <source>
        <strain evidence="3">PAMC 20958</strain>
    </source>
</reference>
<dbReference type="InterPro" id="IPR036591">
    <property type="entry name" value="YggU-like_sf"/>
</dbReference>
<dbReference type="HAMAP" id="MF_00634">
    <property type="entry name" value="UPF0235"/>
    <property type="match status" value="1"/>
</dbReference>
<dbReference type="KEGG" id="hat:RC74_00965"/>
<evidence type="ECO:0000313" key="4">
    <source>
        <dbReference type="Proteomes" id="UP000070371"/>
    </source>
</evidence>
<evidence type="ECO:0000256" key="2">
    <source>
        <dbReference type="HAMAP-Rule" id="MF_00634"/>
    </source>
</evidence>
<sequence>MDLKHLAIRGAEIAIVATPKASRNRIVETQTGLRVYVTVVAEGGKANAAIVKLLSKAMGVPKTRLVLLRGETSRNKVFRVME</sequence>
<dbReference type="InterPro" id="IPR003746">
    <property type="entry name" value="DUF167"/>
</dbReference>
<dbReference type="NCBIfam" id="TIGR00251">
    <property type="entry name" value="DUF167 family protein"/>
    <property type="match status" value="1"/>
</dbReference>
<dbReference type="STRING" id="1579316.RC74_00965"/>
<name>A0A126UX77_9RHOB</name>
<proteinExistence type="inferred from homology"/>
<gene>
    <name evidence="3" type="ORF">RC74_00965</name>
</gene>
<accession>A0A126UX77</accession>
<comment type="similarity">
    <text evidence="1 2">Belongs to the UPF0235 family.</text>
</comment>
<dbReference type="PANTHER" id="PTHR13420">
    <property type="entry name" value="UPF0235 PROTEIN C15ORF40"/>
    <property type="match status" value="1"/>
</dbReference>
<dbReference type="Pfam" id="PF02594">
    <property type="entry name" value="DUF167"/>
    <property type="match status" value="1"/>
</dbReference>
<dbReference type="EMBL" id="CP014327">
    <property type="protein sequence ID" value="AML50039.1"/>
    <property type="molecule type" value="Genomic_DNA"/>
</dbReference>
<dbReference type="SMART" id="SM01152">
    <property type="entry name" value="DUF167"/>
    <property type="match status" value="1"/>
</dbReference>
<evidence type="ECO:0000313" key="3">
    <source>
        <dbReference type="EMBL" id="AML50039.1"/>
    </source>
</evidence>
<dbReference type="SUPFAM" id="SSF69786">
    <property type="entry name" value="YggU-like"/>
    <property type="match status" value="1"/>
</dbReference>
<dbReference type="GO" id="GO:0005737">
    <property type="term" value="C:cytoplasm"/>
    <property type="evidence" value="ECO:0007669"/>
    <property type="project" value="TreeGrafter"/>
</dbReference>
<dbReference type="Proteomes" id="UP000070371">
    <property type="component" value="Chromosome"/>
</dbReference>
<dbReference type="RefSeq" id="WP_039004360.1">
    <property type="nucleotide sequence ID" value="NZ_CP014327.1"/>
</dbReference>
<dbReference type="Gene3D" id="3.30.1200.10">
    <property type="entry name" value="YggU-like"/>
    <property type="match status" value="1"/>
</dbReference>
<dbReference type="AlphaFoldDB" id="A0A126UX77"/>
<dbReference type="PANTHER" id="PTHR13420:SF7">
    <property type="entry name" value="UPF0235 PROTEIN C15ORF40"/>
    <property type="match status" value="1"/>
</dbReference>
<protein>
    <recommendedName>
        <fullName evidence="2">UPF0235 protein RC74_00965</fullName>
    </recommendedName>
</protein>